<accession>A0ABW1FGI3</accession>
<organism evidence="5 6">
    <name type="scientific">Streptomyces ramulosus</name>
    <dbReference type="NCBI Taxonomy" id="47762"/>
    <lineage>
        <taxon>Bacteria</taxon>
        <taxon>Bacillati</taxon>
        <taxon>Actinomycetota</taxon>
        <taxon>Actinomycetes</taxon>
        <taxon>Kitasatosporales</taxon>
        <taxon>Streptomycetaceae</taxon>
        <taxon>Streptomyces</taxon>
    </lineage>
</organism>
<protein>
    <submittedName>
        <fullName evidence="5">Methyltransferase</fullName>
    </submittedName>
</protein>
<dbReference type="InterPro" id="IPR029063">
    <property type="entry name" value="SAM-dependent_MTases_sf"/>
</dbReference>
<name>A0ABW1FGI3_9ACTN</name>
<dbReference type="PANTHER" id="PTHR43712:SF2">
    <property type="entry name" value="O-METHYLTRANSFERASE CICE"/>
    <property type="match status" value="1"/>
</dbReference>
<keyword evidence="1 5" id="KW-0489">Methyltransferase</keyword>
<dbReference type="SUPFAM" id="SSF53335">
    <property type="entry name" value="S-adenosyl-L-methionine-dependent methyltransferases"/>
    <property type="match status" value="1"/>
</dbReference>
<dbReference type="Proteomes" id="UP001596241">
    <property type="component" value="Unassembled WGS sequence"/>
</dbReference>
<dbReference type="PANTHER" id="PTHR43712">
    <property type="entry name" value="PUTATIVE (AFU_ORTHOLOGUE AFUA_4G14580)-RELATED"/>
    <property type="match status" value="1"/>
</dbReference>
<evidence type="ECO:0000256" key="3">
    <source>
        <dbReference type="ARBA" id="ARBA00022691"/>
    </source>
</evidence>
<evidence type="ECO:0000256" key="2">
    <source>
        <dbReference type="ARBA" id="ARBA00022679"/>
    </source>
</evidence>
<dbReference type="InterPro" id="IPR036390">
    <property type="entry name" value="WH_DNA-bd_sf"/>
</dbReference>
<proteinExistence type="predicted"/>
<dbReference type="Pfam" id="PF00891">
    <property type="entry name" value="Methyltransf_2"/>
    <property type="match status" value="1"/>
</dbReference>
<dbReference type="PROSITE" id="PS51683">
    <property type="entry name" value="SAM_OMT_II"/>
    <property type="match status" value="1"/>
</dbReference>
<evidence type="ECO:0000313" key="5">
    <source>
        <dbReference type="EMBL" id="MFC5893276.1"/>
    </source>
</evidence>
<sequence>MTDTQESQAGREPAGDGTAAHVRLAGTAGVGWSVMALAALAGRGVLAELARGRRSVDALARRCDCDAGTLLRFLRAAVVTGAVTEAEPGTFEATELGRSALPGSPGSAEGMLRLSLTPEFLLPWSAAEQVLRTGRSGFEAVFGSPFYDYLKERPELAGLFQEAMRTTSSAPALLAAYDFPATGTVADIGGGQGAVLAELLACHRGLTGVLVDLPNVVEGAAACLARAGIADRVTVVPGSFFAPLPEGADIYVLGRVLHNWPDADAVRILTRVRDAMSPAARLLIAEPMARPDEADAGAPPGHDLLMLVLLGGRTRTPEEMRVLLRNAGLREESSCADPRGDTVVVATRD</sequence>
<keyword evidence="2" id="KW-0808">Transferase</keyword>
<keyword evidence="3" id="KW-0949">S-adenosyl-L-methionine</keyword>
<gene>
    <name evidence="5" type="ORF">ACFP3M_10675</name>
</gene>
<comment type="caution">
    <text evidence="5">The sequence shown here is derived from an EMBL/GenBank/DDBJ whole genome shotgun (WGS) entry which is preliminary data.</text>
</comment>
<evidence type="ECO:0000256" key="1">
    <source>
        <dbReference type="ARBA" id="ARBA00022603"/>
    </source>
</evidence>
<dbReference type="GO" id="GO:0032259">
    <property type="term" value="P:methylation"/>
    <property type="evidence" value="ECO:0007669"/>
    <property type="project" value="UniProtKB-KW"/>
</dbReference>
<evidence type="ECO:0000259" key="4">
    <source>
        <dbReference type="Pfam" id="PF00891"/>
    </source>
</evidence>
<evidence type="ECO:0000313" key="6">
    <source>
        <dbReference type="Proteomes" id="UP001596241"/>
    </source>
</evidence>
<dbReference type="GO" id="GO:0008168">
    <property type="term" value="F:methyltransferase activity"/>
    <property type="evidence" value="ECO:0007669"/>
    <property type="project" value="UniProtKB-KW"/>
</dbReference>
<reference evidence="6" key="1">
    <citation type="journal article" date="2019" name="Int. J. Syst. Evol. Microbiol.">
        <title>The Global Catalogue of Microorganisms (GCM) 10K type strain sequencing project: providing services to taxonomists for standard genome sequencing and annotation.</title>
        <authorList>
            <consortium name="The Broad Institute Genomics Platform"/>
            <consortium name="The Broad Institute Genome Sequencing Center for Infectious Disease"/>
            <person name="Wu L."/>
            <person name="Ma J."/>
        </authorList>
    </citation>
    <scope>NUCLEOTIDE SEQUENCE [LARGE SCALE GENOMIC DNA]</scope>
    <source>
        <strain evidence="6">CGMCC 1.15809</strain>
    </source>
</reference>
<dbReference type="RefSeq" id="WP_345079179.1">
    <property type="nucleotide sequence ID" value="NZ_BAAAWG010000004.1"/>
</dbReference>
<dbReference type="Gene3D" id="3.40.50.150">
    <property type="entry name" value="Vaccinia Virus protein VP39"/>
    <property type="match status" value="1"/>
</dbReference>
<keyword evidence="6" id="KW-1185">Reference proteome</keyword>
<dbReference type="InterPro" id="IPR001077">
    <property type="entry name" value="COMT_C"/>
</dbReference>
<dbReference type="CDD" id="cd02440">
    <property type="entry name" value="AdoMet_MTases"/>
    <property type="match status" value="1"/>
</dbReference>
<dbReference type="SUPFAM" id="SSF46785">
    <property type="entry name" value="Winged helix' DNA-binding domain"/>
    <property type="match status" value="1"/>
</dbReference>
<dbReference type="EMBL" id="JBHSPW010000004">
    <property type="protein sequence ID" value="MFC5893276.1"/>
    <property type="molecule type" value="Genomic_DNA"/>
</dbReference>
<feature type="domain" description="O-methyltransferase C-terminal" evidence="4">
    <location>
        <begin position="124"/>
        <end position="329"/>
    </location>
</feature>
<dbReference type="InterPro" id="IPR036388">
    <property type="entry name" value="WH-like_DNA-bd_sf"/>
</dbReference>
<dbReference type="Gene3D" id="1.10.10.10">
    <property type="entry name" value="Winged helix-like DNA-binding domain superfamily/Winged helix DNA-binding domain"/>
    <property type="match status" value="1"/>
</dbReference>
<dbReference type="InterPro" id="IPR016461">
    <property type="entry name" value="COMT-like"/>
</dbReference>
<dbReference type="Gene3D" id="1.10.287.1350">
    <property type="match status" value="1"/>
</dbReference>